<gene>
    <name evidence="5" type="ORF">DW352_18075</name>
</gene>
<evidence type="ECO:0000256" key="2">
    <source>
        <dbReference type="PROSITE-ProRule" id="PRU00335"/>
    </source>
</evidence>
<feature type="DNA-binding region" description="H-T-H motif" evidence="2">
    <location>
        <begin position="56"/>
        <end position="75"/>
    </location>
</feature>
<name>A0A345ZZB5_9HYPH</name>
<dbReference type="Proteomes" id="UP000254889">
    <property type="component" value="Chromosome"/>
</dbReference>
<dbReference type="PROSITE" id="PS50977">
    <property type="entry name" value="HTH_TETR_2"/>
    <property type="match status" value="1"/>
</dbReference>
<organism evidence="5 6">
    <name type="scientific">Pseudolabrys taiwanensis</name>
    <dbReference type="NCBI Taxonomy" id="331696"/>
    <lineage>
        <taxon>Bacteria</taxon>
        <taxon>Pseudomonadati</taxon>
        <taxon>Pseudomonadota</taxon>
        <taxon>Alphaproteobacteria</taxon>
        <taxon>Hyphomicrobiales</taxon>
        <taxon>Xanthobacteraceae</taxon>
        <taxon>Pseudolabrys</taxon>
    </lineage>
</organism>
<evidence type="ECO:0000259" key="4">
    <source>
        <dbReference type="PROSITE" id="PS50977"/>
    </source>
</evidence>
<dbReference type="SUPFAM" id="SSF48498">
    <property type="entry name" value="Tetracyclin repressor-like, C-terminal domain"/>
    <property type="match status" value="1"/>
</dbReference>
<dbReference type="PRINTS" id="PR00455">
    <property type="entry name" value="HTHTETR"/>
</dbReference>
<protein>
    <submittedName>
        <fullName evidence="5">TetR/AcrR family transcriptional regulator</fullName>
    </submittedName>
</protein>
<evidence type="ECO:0000313" key="5">
    <source>
        <dbReference type="EMBL" id="AXK82262.1"/>
    </source>
</evidence>
<dbReference type="InterPro" id="IPR039536">
    <property type="entry name" value="TetR_C_Proteobacteria"/>
</dbReference>
<dbReference type="Pfam" id="PF14246">
    <property type="entry name" value="TetR_C_7"/>
    <property type="match status" value="1"/>
</dbReference>
<dbReference type="Gene3D" id="1.10.357.10">
    <property type="entry name" value="Tetracycline Repressor, domain 2"/>
    <property type="match status" value="1"/>
</dbReference>
<evidence type="ECO:0000256" key="3">
    <source>
        <dbReference type="SAM" id="MobiDB-lite"/>
    </source>
</evidence>
<evidence type="ECO:0000313" key="6">
    <source>
        <dbReference type="Proteomes" id="UP000254889"/>
    </source>
</evidence>
<dbReference type="InterPro" id="IPR050109">
    <property type="entry name" value="HTH-type_TetR-like_transc_reg"/>
</dbReference>
<reference evidence="5 6" key="1">
    <citation type="submission" date="2018-07" db="EMBL/GenBank/DDBJ databases">
        <authorList>
            <person name="Quirk P.G."/>
            <person name="Krulwich T.A."/>
        </authorList>
    </citation>
    <scope>NUCLEOTIDE SEQUENCE [LARGE SCALE GENOMIC DNA]</scope>
    <source>
        <strain evidence="5 6">CC-BB4</strain>
    </source>
</reference>
<dbReference type="PANTHER" id="PTHR30055:SF223">
    <property type="entry name" value="HTH-TYPE TRANSCRIPTIONAL REGULATOR UIDR"/>
    <property type="match status" value="1"/>
</dbReference>
<sequence>MPKSRTSPDIVKAAKKPQSAHRRRGRPKVMPDDTQRANIIACAGRLLVEKGYGRTTTDDVAALCRISKQTLYRLFPNKAAVLAAVIDAHRQSVLALPGDYDALPLNVALETIFKIDISAQTNQERIAVILAIMAEAPKFPELQRIVRRHGVDASQAELAAWLAGEQKRGRIAIDDVDSAASILMDMVFSRIFRPGLGLTMPTPKELQTHIRRCVSIFLHGVAPHRTMI</sequence>
<feature type="region of interest" description="Disordered" evidence="3">
    <location>
        <begin position="1"/>
        <end position="32"/>
    </location>
</feature>
<proteinExistence type="predicted"/>
<dbReference type="AlphaFoldDB" id="A0A345ZZB5"/>
<dbReference type="SUPFAM" id="SSF46689">
    <property type="entry name" value="Homeodomain-like"/>
    <property type="match status" value="1"/>
</dbReference>
<dbReference type="OrthoDB" id="7584337at2"/>
<dbReference type="KEGG" id="ptaw:DW352_18075"/>
<accession>A0A345ZZB5</accession>
<keyword evidence="6" id="KW-1185">Reference proteome</keyword>
<dbReference type="InterPro" id="IPR009057">
    <property type="entry name" value="Homeodomain-like_sf"/>
</dbReference>
<dbReference type="EMBL" id="CP031417">
    <property type="protein sequence ID" value="AXK82262.1"/>
    <property type="molecule type" value="Genomic_DNA"/>
</dbReference>
<dbReference type="GO" id="GO:0000976">
    <property type="term" value="F:transcription cis-regulatory region binding"/>
    <property type="evidence" value="ECO:0007669"/>
    <property type="project" value="TreeGrafter"/>
</dbReference>
<evidence type="ECO:0000256" key="1">
    <source>
        <dbReference type="ARBA" id="ARBA00023125"/>
    </source>
</evidence>
<dbReference type="PANTHER" id="PTHR30055">
    <property type="entry name" value="HTH-TYPE TRANSCRIPTIONAL REGULATOR RUTR"/>
    <property type="match status" value="1"/>
</dbReference>
<feature type="compositionally biased region" description="Basic residues" evidence="3">
    <location>
        <begin position="13"/>
        <end position="27"/>
    </location>
</feature>
<dbReference type="RefSeq" id="WP_115692641.1">
    <property type="nucleotide sequence ID" value="NZ_CP031417.1"/>
</dbReference>
<keyword evidence="1 2" id="KW-0238">DNA-binding</keyword>
<dbReference type="InterPro" id="IPR036271">
    <property type="entry name" value="Tet_transcr_reg_TetR-rel_C_sf"/>
</dbReference>
<dbReference type="GO" id="GO:0003700">
    <property type="term" value="F:DNA-binding transcription factor activity"/>
    <property type="evidence" value="ECO:0007669"/>
    <property type="project" value="TreeGrafter"/>
</dbReference>
<dbReference type="InterPro" id="IPR001647">
    <property type="entry name" value="HTH_TetR"/>
</dbReference>
<dbReference type="Pfam" id="PF00440">
    <property type="entry name" value="TetR_N"/>
    <property type="match status" value="1"/>
</dbReference>
<feature type="domain" description="HTH tetR-type" evidence="4">
    <location>
        <begin position="33"/>
        <end position="93"/>
    </location>
</feature>